<name>A0A7G1HHY8_CRYJA</name>
<dbReference type="PANTHER" id="PTHR33044">
    <property type="entry name" value="BIFUNCTIONAL INHIBITOR/LIPID-TRANSFER PROTEIN/SEED STORAGE 2S ALBUMIN SUPERFAMILY PROTEIN-RELATED"/>
    <property type="match status" value="1"/>
</dbReference>
<dbReference type="Gene3D" id="1.10.110.10">
    <property type="entry name" value="Plant lipid-transfer and hydrophobic proteins"/>
    <property type="match status" value="1"/>
</dbReference>
<proteinExistence type="inferred from homology"/>
<evidence type="ECO:0000256" key="1">
    <source>
        <dbReference type="ARBA" id="ARBA00009748"/>
    </source>
</evidence>
<evidence type="ECO:0000256" key="3">
    <source>
        <dbReference type="ARBA" id="ARBA00023157"/>
    </source>
</evidence>
<feature type="signal peptide" evidence="5">
    <location>
        <begin position="1"/>
        <end position="22"/>
    </location>
</feature>
<dbReference type="InterPro" id="IPR043325">
    <property type="entry name" value="LTSS"/>
</dbReference>
<organism evidence="7">
    <name type="scientific">Cryptomeria japonica</name>
    <name type="common">Japanese cedar</name>
    <name type="synonym">Cupressus japonica</name>
    <dbReference type="NCBI Taxonomy" id="3369"/>
    <lineage>
        <taxon>Eukaryota</taxon>
        <taxon>Viridiplantae</taxon>
        <taxon>Streptophyta</taxon>
        <taxon>Embryophyta</taxon>
        <taxon>Tracheophyta</taxon>
        <taxon>Spermatophyta</taxon>
        <taxon>Pinopsida</taxon>
        <taxon>Pinidae</taxon>
        <taxon>Conifers II</taxon>
        <taxon>Cupressales</taxon>
        <taxon>Cupressaceae</taxon>
        <taxon>Cryptomeria</taxon>
    </lineage>
</organism>
<dbReference type="OrthoDB" id="659547at2759"/>
<dbReference type="SUPFAM" id="SSF47699">
    <property type="entry name" value="Bifunctional inhibitor/lipid-transfer protein/seed storage 2S albumin"/>
    <property type="match status" value="1"/>
</dbReference>
<evidence type="ECO:0000313" key="7">
    <source>
        <dbReference type="EMBL" id="BCD69103.1"/>
    </source>
</evidence>
<feature type="chain" id="PRO_5028888994" evidence="5">
    <location>
        <begin position="23"/>
        <end position="200"/>
    </location>
</feature>
<keyword evidence="2 5" id="KW-0732">Signal</keyword>
<evidence type="ECO:0000259" key="6">
    <source>
        <dbReference type="SMART" id="SM00499"/>
    </source>
</evidence>
<evidence type="ECO:0000256" key="2">
    <source>
        <dbReference type="ARBA" id="ARBA00022729"/>
    </source>
</evidence>
<dbReference type="InterPro" id="IPR016140">
    <property type="entry name" value="Bifunc_inhib/LTP/seed_store"/>
</dbReference>
<keyword evidence="3" id="KW-1015">Disulfide bond</keyword>
<protein>
    <submittedName>
        <fullName evidence="7">LTP_2 domain-containing protein</fullName>
    </submittedName>
</protein>
<comment type="similarity">
    <text evidence="1">Belongs to the plant LTP family.</text>
</comment>
<dbReference type="CDD" id="cd00010">
    <property type="entry name" value="AAI_LTSS"/>
    <property type="match status" value="1"/>
</dbReference>
<dbReference type="InterPro" id="IPR036312">
    <property type="entry name" value="Bifun_inhib/LTP/seed_sf"/>
</dbReference>
<evidence type="ECO:0000256" key="5">
    <source>
        <dbReference type="SAM" id="SignalP"/>
    </source>
</evidence>
<sequence>MAAIVRALIIFVLMAVAESVMTQQTDAAIDCTDPIVSLSPCLSYMTRSAKLSIPDDDCCDSLATVINTHAGCLCELVSRDDFLGFPINQTITLSLPSTCDIQYPRELDQCIVVLPPSSDGPVVQPGSNPPPRLFHPEAPSPALEAVPPVLEAPPMESVPDQPDDSPFPNVSIAGALFTQSLLRLFWGSLLTAILTVGYLH</sequence>
<evidence type="ECO:0000256" key="4">
    <source>
        <dbReference type="ARBA" id="ARBA00023180"/>
    </source>
</evidence>
<accession>A0A7G1HHY8</accession>
<dbReference type="EMBL" id="LC538204">
    <property type="protein sequence ID" value="BCD69103.1"/>
    <property type="molecule type" value="Genomic_DNA"/>
</dbReference>
<dbReference type="Pfam" id="PF14368">
    <property type="entry name" value="LTP_2"/>
    <property type="match status" value="1"/>
</dbReference>
<keyword evidence="4" id="KW-0325">Glycoprotein</keyword>
<gene>
    <name evidence="7" type="primary">MS1</name>
</gene>
<dbReference type="AlphaFoldDB" id="A0A7G1HHY8"/>
<reference evidence="7" key="1">
    <citation type="submission" date="2020-04" db="EMBL/GenBank/DDBJ databases">
        <title>Development of diagnostic PCR and LAMP markers for MALE STERILITY 1 (MS1) in Cryptomeria japonica D Don.</title>
        <authorList>
            <person name="Hasegawa Y."/>
            <person name="Ueno S."/>
            <person name="Wei F.J."/>
            <person name="Matsumoto A."/>
            <person name="Uchiyama K."/>
            <person name="Ujino-Ihara T."/>
            <person name="Moriguchi Y."/>
            <person name="Bino T."/>
            <person name="Yamaguchi K."/>
            <person name="Shigenobu S."/>
            <person name="Fujino T."/>
            <person name="Kasahara M."/>
            <person name="Hakamata T."/>
        </authorList>
    </citation>
    <scope>NUCLEOTIDE SEQUENCE</scope>
    <source>
        <strain evidence="7">Ajigasawa20</strain>
    </source>
</reference>
<feature type="domain" description="Bifunctional inhibitor/plant lipid transfer protein/seed storage helical" evidence="6">
    <location>
        <begin position="31"/>
        <end position="110"/>
    </location>
</feature>
<reference evidence="7" key="2">
    <citation type="submission" date="2020-04" db="EMBL/GenBank/DDBJ databases">
        <title>Identification and genetic diversity analysis of a male-sterile gene (MS1) in Japanese cedar (Cryptomeria japonica D. Don).</title>
        <authorList>
            <person name="Hasegawa Y."/>
            <person name="Ueno S."/>
            <person name="Wei F.J."/>
            <person name="Matsumoto A."/>
            <person name="Uchiyama K."/>
            <person name="Ujino-Ihara T."/>
            <person name="Hakamata T."/>
            <person name="Fujino T."/>
            <person name="Kasahara M."/>
            <person name="Bino T."/>
            <person name="Yamaguchi K."/>
            <person name="Shigenobu S."/>
            <person name="Tsumura Y."/>
            <person name="Moriguchi Y."/>
        </authorList>
    </citation>
    <scope>NUCLEOTIDE SEQUENCE</scope>
    <source>
        <strain evidence="7">Ajigasawa20</strain>
    </source>
</reference>
<dbReference type="SMART" id="SM00499">
    <property type="entry name" value="AAI"/>
    <property type="match status" value="1"/>
</dbReference>